<evidence type="ECO:0000313" key="3">
    <source>
        <dbReference type="Proteomes" id="UP000316759"/>
    </source>
</evidence>
<organism evidence="2 3">
    <name type="scientific">Fasciola gigantica</name>
    <name type="common">Giant liver fluke</name>
    <dbReference type="NCBI Taxonomy" id="46835"/>
    <lineage>
        <taxon>Eukaryota</taxon>
        <taxon>Metazoa</taxon>
        <taxon>Spiralia</taxon>
        <taxon>Lophotrochozoa</taxon>
        <taxon>Platyhelminthes</taxon>
        <taxon>Trematoda</taxon>
        <taxon>Digenea</taxon>
        <taxon>Plagiorchiida</taxon>
        <taxon>Echinostomata</taxon>
        <taxon>Echinostomatoidea</taxon>
        <taxon>Fasciolidae</taxon>
        <taxon>Fasciola</taxon>
    </lineage>
</organism>
<dbReference type="EMBL" id="SUNJ01011796">
    <property type="protein sequence ID" value="TPP58625.1"/>
    <property type="molecule type" value="Genomic_DNA"/>
</dbReference>
<evidence type="ECO:0000256" key="1">
    <source>
        <dbReference type="SAM" id="MobiDB-lite"/>
    </source>
</evidence>
<reference evidence="2 3" key="1">
    <citation type="submission" date="2019-04" db="EMBL/GenBank/DDBJ databases">
        <title>Annotation for the trematode Fasciola gigantica.</title>
        <authorList>
            <person name="Choi Y.-J."/>
        </authorList>
    </citation>
    <scope>NUCLEOTIDE SEQUENCE [LARGE SCALE GENOMIC DNA]</scope>
    <source>
        <strain evidence="2">Uganda_cow_1</strain>
    </source>
</reference>
<evidence type="ECO:0000313" key="2">
    <source>
        <dbReference type="EMBL" id="TPP58625.1"/>
    </source>
</evidence>
<name>A0A504YEA6_FASGI</name>
<keyword evidence="3" id="KW-1185">Reference proteome</keyword>
<protein>
    <submittedName>
        <fullName evidence="2">Uncharacterized protein</fullName>
    </submittedName>
</protein>
<proteinExistence type="predicted"/>
<sequence>MLQISQNYLLQSRFVYHVTHRSTQAVELNCYHPRRLRHLVSVVDNFQLSPKLSDSVPVRQANQPVNNNRPASRVTSRKNKRSTTQMRLFALNGASLPSSVPLTLPKFTDS</sequence>
<feature type="region of interest" description="Disordered" evidence="1">
    <location>
        <begin position="54"/>
        <end position="84"/>
    </location>
</feature>
<dbReference type="Proteomes" id="UP000316759">
    <property type="component" value="Unassembled WGS sequence"/>
</dbReference>
<gene>
    <name evidence="2" type="ORF">FGIG_03005</name>
</gene>
<accession>A0A504YEA6</accession>
<comment type="caution">
    <text evidence="2">The sequence shown here is derived from an EMBL/GenBank/DDBJ whole genome shotgun (WGS) entry which is preliminary data.</text>
</comment>
<feature type="compositionally biased region" description="Polar residues" evidence="1">
    <location>
        <begin position="60"/>
        <end position="74"/>
    </location>
</feature>
<dbReference type="AlphaFoldDB" id="A0A504YEA6"/>